<evidence type="ECO:0000313" key="3">
    <source>
        <dbReference type="Proteomes" id="UP000035159"/>
    </source>
</evidence>
<protein>
    <submittedName>
        <fullName evidence="2">CoA-binding protein</fullName>
    </submittedName>
</protein>
<sequence>MKTSPEIAREVLLKFRRIIVVGFSKNAEKAANFVPMFLKEMGYEIIPVNPTMSEYGGMKVYADLGEVVASGISLELVEIFRPSEEAEAVALKAMELGAKALWLQKGISSLRAEQKAKEKGIDYVQDRCMYEDYKNFFNTKRLTEL</sequence>
<organism evidence="2 3">
    <name type="scientific">Kosmotoga pacifica</name>
    <dbReference type="NCBI Taxonomy" id="1330330"/>
    <lineage>
        <taxon>Bacteria</taxon>
        <taxon>Thermotogati</taxon>
        <taxon>Thermotogota</taxon>
        <taxon>Thermotogae</taxon>
        <taxon>Kosmotogales</taxon>
        <taxon>Kosmotogaceae</taxon>
        <taxon>Kosmotoga</taxon>
    </lineage>
</organism>
<reference evidence="2 3" key="1">
    <citation type="submission" date="2015-04" db="EMBL/GenBank/DDBJ databases">
        <title>Complete Genome Sequence of Kosmotoga pacifica SLHLJ1.</title>
        <authorList>
            <person name="Jiang L.J."/>
            <person name="Shao Z.Z."/>
            <person name="Jebbar M."/>
        </authorList>
    </citation>
    <scope>NUCLEOTIDE SEQUENCE [LARGE SCALE GENOMIC DNA]</scope>
    <source>
        <strain evidence="2 3">SLHLJ1</strain>
    </source>
</reference>
<dbReference type="PATRIC" id="fig|1330330.3.peg.2079"/>
<dbReference type="EMBL" id="CP011232">
    <property type="protein sequence ID" value="AKI98142.1"/>
    <property type="molecule type" value="Genomic_DNA"/>
</dbReference>
<name>A0A0G2Z9A7_9BACT</name>
<dbReference type="PANTHER" id="PTHR33303:SF2">
    <property type="entry name" value="COA-BINDING DOMAIN-CONTAINING PROTEIN"/>
    <property type="match status" value="1"/>
</dbReference>
<keyword evidence="3" id="KW-1185">Reference proteome</keyword>
<dbReference type="Gene3D" id="3.40.50.720">
    <property type="entry name" value="NAD(P)-binding Rossmann-like Domain"/>
    <property type="match status" value="1"/>
</dbReference>
<dbReference type="RefSeq" id="WP_047755277.1">
    <property type="nucleotide sequence ID" value="NZ_CAJUHA010000010.1"/>
</dbReference>
<dbReference type="STRING" id="1330330.IX53_10230"/>
<dbReference type="PANTHER" id="PTHR33303">
    <property type="entry name" value="CYTOPLASMIC PROTEIN-RELATED"/>
    <property type="match status" value="1"/>
</dbReference>
<dbReference type="InterPro" id="IPR036291">
    <property type="entry name" value="NAD(P)-bd_dom_sf"/>
</dbReference>
<dbReference type="Pfam" id="PF13380">
    <property type="entry name" value="CoA_binding_2"/>
    <property type="match status" value="1"/>
</dbReference>
<gene>
    <name evidence="2" type="ORF">IX53_10230</name>
</gene>
<dbReference type="SUPFAM" id="SSF51735">
    <property type="entry name" value="NAD(P)-binding Rossmann-fold domains"/>
    <property type="match status" value="1"/>
</dbReference>
<dbReference type="Proteomes" id="UP000035159">
    <property type="component" value="Chromosome"/>
</dbReference>
<evidence type="ECO:0000259" key="1">
    <source>
        <dbReference type="SMART" id="SM00881"/>
    </source>
</evidence>
<evidence type="ECO:0000313" key="2">
    <source>
        <dbReference type="EMBL" id="AKI98142.1"/>
    </source>
</evidence>
<dbReference type="KEGG" id="kpf:IX53_10230"/>
<proteinExistence type="predicted"/>
<dbReference type="AlphaFoldDB" id="A0A0G2Z9A7"/>
<dbReference type="InterPro" id="IPR003781">
    <property type="entry name" value="CoA-bd"/>
</dbReference>
<feature type="domain" description="CoA-binding" evidence="1">
    <location>
        <begin position="12"/>
        <end position="107"/>
    </location>
</feature>
<accession>A0A0G2Z9A7</accession>
<dbReference type="OrthoDB" id="9804695at2"/>
<dbReference type="SMART" id="SM00881">
    <property type="entry name" value="CoA_binding"/>
    <property type="match status" value="1"/>
</dbReference>